<dbReference type="PANTHER" id="PTHR23024:SF632">
    <property type="entry name" value="2-HYDROXYISOFLAVANONE DEHYDRATASE-LIKE"/>
    <property type="match status" value="1"/>
</dbReference>
<dbReference type="PANTHER" id="PTHR23024">
    <property type="entry name" value="ARYLACETAMIDE DEACETYLASE"/>
    <property type="match status" value="1"/>
</dbReference>
<comment type="similarity">
    <text evidence="1">Belongs to the 'GDXG' lipolytic enzyme family.</text>
</comment>
<dbReference type="Pfam" id="PF07859">
    <property type="entry name" value="Abhydrolase_3"/>
    <property type="match status" value="1"/>
</dbReference>
<dbReference type="AlphaFoldDB" id="A0AAE1N8S1"/>
<protein>
    <recommendedName>
        <fullName evidence="2">Alpha/beta hydrolase fold-3 domain-containing protein</fullName>
    </recommendedName>
</protein>
<dbReference type="EMBL" id="JAWXYG010000001">
    <property type="protein sequence ID" value="KAK4284669.1"/>
    <property type="molecule type" value="Genomic_DNA"/>
</dbReference>
<evidence type="ECO:0000256" key="1">
    <source>
        <dbReference type="ARBA" id="ARBA00010515"/>
    </source>
</evidence>
<reference evidence="3" key="1">
    <citation type="submission" date="2023-10" db="EMBL/GenBank/DDBJ databases">
        <title>Chromosome-level genome of the transformable northern wattle, Acacia crassicarpa.</title>
        <authorList>
            <person name="Massaro I."/>
            <person name="Sinha N.R."/>
            <person name="Poethig S."/>
            <person name="Leichty A.R."/>
        </authorList>
    </citation>
    <scope>NUCLEOTIDE SEQUENCE</scope>
    <source>
        <strain evidence="3">Acra3RX</strain>
        <tissue evidence="3">Leaf</tissue>
    </source>
</reference>
<organism evidence="3 4">
    <name type="scientific">Acacia crassicarpa</name>
    <name type="common">northern wattle</name>
    <dbReference type="NCBI Taxonomy" id="499986"/>
    <lineage>
        <taxon>Eukaryota</taxon>
        <taxon>Viridiplantae</taxon>
        <taxon>Streptophyta</taxon>
        <taxon>Embryophyta</taxon>
        <taxon>Tracheophyta</taxon>
        <taxon>Spermatophyta</taxon>
        <taxon>Magnoliopsida</taxon>
        <taxon>eudicotyledons</taxon>
        <taxon>Gunneridae</taxon>
        <taxon>Pentapetalae</taxon>
        <taxon>rosids</taxon>
        <taxon>fabids</taxon>
        <taxon>Fabales</taxon>
        <taxon>Fabaceae</taxon>
        <taxon>Caesalpinioideae</taxon>
        <taxon>mimosoid clade</taxon>
        <taxon>Acacieae</taxon>
        <taxon>Acacia</taxon>
    </lineage>
</organism>
<keyword evidence="4" id="KW-1185">Reference proteome</keyword>
<dbReference type="InterPro" id="IPR050466">
    <property type="entry name" value="Carboxylest/Gibb_receptor"/>
</dbReference>
<dbReference type="GO" id="GO:0016787">
    <property type="term" value="F:hydrolase activity"/>
    <property type="evidence" value="ECO:0007669"/>
    <property type="project" value="InterPro"/>
</dbReference>
<gene>
    <name evidence="3" type="ORF">QN277_001468</name>
</gene>
<dbReference type="Gene3D" id="3.40.50.1820">
    <property type="entry name" value="alpha/beta hydrolase"/>
    <property type="match status" value="1"/>
</dbReference>
<evidence type="ECO:0000313" key="4">
    <source>
        <dbReference type="Proteomes" id="UP001293593"/>
    </source>
</evidence>
<dbReference type="InterPro" id="IPR013094">
    <property type="entry name" value="AB_hydrolase_3"/>
</dbReference>
<dbReference type="Proteomes" id="UP001293593">
    <property type="component" value="Unassembled WGS sequence"/>
</dbReference>
<name>A0AAE1N8S1_9FABA</name>
<evidence type="ECO:0000259" key="2">
    <source>
        <dbReference type="Pfam" id="PF07859"/>
    </source>
</evidence>
<proteinExistence type="inferred from homology"/>
<accession>A0AAE1N8S1</accession>
<comment type="caution">
    <text evidence="3">The sequence shown here is derived from an EMBL/GenBank/DDBJ whole genome shotgun (WGS) entry which is preliminary data.</text>
</comment>
<sequence>MASHTEDNILHDFSPFFKVFKDGRIQRCKSFDGANAPNVPAGVDPITGIQTRDVVFSPESGVSARIFLPNLAHHSPSHKLPLLVHYHGGGFCIGSALDVITQRYITSLVTLTNAVVVSVEYRLAPENPLPIAYDDSFAALQWIASHSTGQGPEPWLNQYPDLSRVFITGESAGANIAHHVTVRASVTGLAGVKIVGMILVHPFFGTRDEDKMYRFMCPTSSGRDDDPKLNPGADPDLSKMRCEKVLVCVAEKDGLKERGVKYYETLRKSEWGGQVHLIETEGEDHCFHMFNPNSERVGPLFNLIAEFVTKS</sequence>
<feature type="domain" description="Alpha/beta hydrolase fold-3" evidence="2">
    <location>
        <begin position="83"/>
        <end position="289"/>
    </location>
</feature>
<dbReference type="InterPro" id="IPR029058">
    <property type="entry name" value="AB_hydrolase_fold"/>
</dbReference>
<dbReference type="SUPFAM" id="SSF53474">
    <property type="entry name" value="alpha/beta-Hydrolases"/>
    <property type="match status" value="1"/>
</dbReference>
<evidence type="ECO:0000313" key="3">
    <source>
        <dbReference type="EMBL" id="KAK4284669.1"/>
    </source>
</evidence>